<dbReference type="EMBL" id="JACHJT010000003">
    <property type="protein sequence ID" value="MBB4935689.1"/>
    <property type="molecule type" value="Genomic_DNA"/>
</dbReference>
<gene>
    <name evidence="2" type="ORF">F4561_006598</name>
</gene>
<name>A0A7W7RPB9_9ACTN</name>
<dbReference type="AlphaFoldDB" id="A0A7W7RPB9"/>
<proteinExistence type="predicted"/>
<dbReference type="Proteomes" id="UP000523007">
    <property type="component" value="Unassembled WGS sequence"/>
</dbReference>
<organism evidence="2 3">
    <name type="scientific">Lipingzhangella halophila</name>
    <dbReference type="NCBI Taxonomy" id="1783352"/>
    <lineage>
        <taxon>Bacteria</taxon>
        <taxon>Bacillati</taxon>
        <taxon>Actinomycetota</taxon>
        <taxon>Actinomycetes</taxon>
        <taxon>Streptosporangiales</taxon>
        <taxon>Nocardiopsidaceae</taxon>
        <taxon>Lipingzhangella</taxon>
    </lineage>
</organism>
<evidence type="ECO:0000313" key="3">
    <source>
        <dbReference type="Proteomes" id="UP000523007"/>
    </source>
</evidence>
<comment type="caution">
    <text evidence="2">The sequence shown here is derived from an EMBL/GenBank/DDBJ whole genome shotgun (WGS) entry which is preliminary data.</text>
</comment>
<feature type="region of interest" description="Disordered" evidence="1">
    <location>
        <begin position="1"/>
        <end position="24"/>
    </location>
</feature>
<evidence type="ECO:0000256" key="1">
    <source>
        <dbReference type="SAM" id="MobiDB-lite"/>
    </source>
</evidence>
<protein>
    <submittedName>
        <fullName evidence="2">Uncharacterized protein</fullName>
    </submittedName>
</protein>
<evidence type="ECO:0000313" key="2">
    <source>
        <dbReference type="EMBL" id="MBB4935689.1"/>
    </source>
</evidence>
<dbReference type="RefSeq" id="WP_184585458.1">
    <property type="nucleotide sequence ID" value="NZ_JACHJT010000003.1"/>
</dbReference>
<sequence>MATSEQIGAADNPGRPGPRPEVGDRGHALLALAEETPEQRAADAAAVTRLAHHRLDADGAAEVLDALGIGGDAA</sequence>
<accession>A0A7W7RPB9</accession>
<keyword evidence="3" id="KW-1185">Reference proteome</keyword>
<reference evidence="2 3" key="1">
    <citation type="submission" date="2020-08" db="EMBL/GenBank/DDBJ databases">
        <title>Sequencing the genomes of 1000 actinobacteria strains.</title>
        <authorList>
            <person name="Klenk H.-P."/>
        </authorList>
    </citation>
    <scope>NUCLEOTIDE SEQUENCE [LARGE SCALE GENOMIC DNA]</scope>
    <source>
        <strain evidence="2 3">DSM 102030</strain>
    </source>
</reference>